<proteinExistence type="predicted"/>
<organism evidence="3 4">
    <name type="scientific">Candidatus Taylorbacteria bacterium RIFCSPLOWO2_12_FULL_44_15c</name>
    <dbReference type="NCBI Taxonomy" id="1802333"/>
    <lineage>
        <taxon>Bacteria</taxon>
        <taxon>Candidatus Tayloriibacteriota</taxon>
    </lineage>
</organism>
<protein>
    <submittedName>
        <fullName evidence="3">Uncharacterized protein</fullName>
    </submittedName>
</protein>
<comment type="caution">
    <text evidence="3">The sequence shown here is derived from an EMBL/GenBank/DDBJ whole genome shotgun (WGS) entry which is preliminary data.</text>
</comment>
<keyword evidence="1" id="KW-0175">Coiled coil</keyword>
<keyword evidence="2" id="KW-0812">Transmembrane</keyword>
<dbReference type="EMBL" id="MHSL01000011">
    <property type="protein sequence ID" value="OHA44027.1"/>
    <property type="molecule type" value="Genomic_DNA"/>
</dbReference>
<feature type="coiled-coil region" evidence="1">
    <location>
        <begin position="70"/>
        <end position="97"/>
    </location>
</feature>
<evidence type="ECO:0000313" key="3">
    <source>
        <dbReference type="EMBL" id="OHA44027.1"/>
    </source>
</evidence>
<feature type="transmembrane region" description="Helical" evidence="2">
    <location>
        <begin position="12"/>
        <end position="31"/>
    </location>
</feature>
<evidence type="ECO:0000256" key="1">
    <source>
        <dbReference type="SAM" id="Coils"/>
    </source>
</evidence>
<sequence length="239" mass="26616">MKTTKEVKIRNVDVRTVLSLAIVVWLVFALLGCSTVPKVVNTSSRAGYRYSQDPERRTLKYRGPDYKEHLKEVQAENLRHERALADLEHRAEEIKAAKELGFSVPTNPPAPAPVPTALTEPQKNWGNGGQPISWSQATGNMPTYQPAPAPLPPASYGYGNGYGNGAVRVSTGKLFGIIPYTSTSWSATYTTPAYVAPTMDVYYSYPSYSAGFEWQSGRLVRHRTWGPGRQQERHHRGHR</sequence>
<dbReference type="AlphaFoldDB" id="A0A1G2P6S3"/>
<evidence type="ECO:0000313" key="4">
    <source>
        <dbReference type="Proteomes" id="UP000176355"/>
    </source>
</evidence>
<reference evidence="3 4" key="1">
    <citation type="journal article" date="2016" name="Nat. Commun.">
        <title>Thousands of microbial genomes shed light on interconnected biogeochemical processes in an aquifer system.</title>
        <authorList>
            <person name="Anantharaman K."/>
            <person name="Brown C.T."/>
            <person name="Hug L.A."/>
            <person name="Sharon I."/>
            <person name="Castelle C.J."/>
            <person name="Probst A.J."/>
            <person name="Thomas B.C."/>
            <person name="Singh A."/>
            <person name="Wilkins M.J."/>
            <person name="Karaoz U."/>
            <person name="Brodie E.L."/>
            <person name="Williams K.H."/>
            <person name="Hubbard S.S."/>
            <person name="Banfield J.F."/>
        </authorList>
    </citation>
    <scope>NUCLEOTIDE SEQUENCE [LARGE SCALE GENOMIC DNA]</scope>
</reference>
<keyword evidence="2" id="KW-1133">Transmembrane helix</keyword>
<keyword evidence="2" id="KW-0472">Membrane</keyword>
<evidence type="ECO:0000256" key="2">
    <source>
        <dbReference type="SAM" id="Phobius"/>
    </source>
</evidence>
<name>A0A1G2P6S3_9BACT</name>
<dbReference type="Proteomes" id="UP000176355">
    <property type="component" value="Unassembled WGS sequence"/>
</dbReference>
<dbReference type="PROSITE" id="PS51257">
    <property type="entry name" value="PROKAR_LIPOPROTEIN"/>
    <property type="match status" value="1"/>
</dbReference>
<accession>A0A1G2P6S3</accession>
<gene>
    <name evidence="3" type="ORF">A3G03_00515</name>
</gene>